<evidence type="ECO:0000256" key="3">
    <source>
        <dbReference type="ARBA" id="ARBA00022729"/>
    </source>
</evidence>
<dbReference type="InterPro" id="IPR001763">
    <property type="entry name" value="Rhodanese-like_dom"/>
</dbReference>
<dbReference type="InterPro" id="IPR039279">
    <property type="entry name" value="QRT3-like"/>
</dbReference>
<dbReference type="PANTHER" id="PTHR33928">
    <property type="entry name" value="POLYGALACTURONASE QRT3"/>
    <property type="match status" value="1"/>
</dbReference>
<accession>A0A8E0QK66</accession>
<evidence type="ECO:0000256" key="1">
    <source>
        <dbReference type="ARBA" id="ARBA00004613"/>
    </source>
</evidence>
<dbReference type="InterPro" id="IPR012334">
    <property type="entry name" value="Pectin_lyas_fold"/>
</dbReference>
<dbReference type="GO" id="GO:0004650">
    <property type="term" value="F:polygalacturonase activity"/>
    <property type="evidence" value="ECO:0007669"/>
    <property type="project" value="InterPro"/>
</dbReference>
<comment type="caution">
    <text evidence="5">The sequence shown here is derived from an EMBL/GenBank/DDBJ whole genome shotgun (WGS) entry which is preliminary data.</text>
</comment>
<evidence type="ECO:0000313" key="5">
    <source>
        <dbReference type="EMBL" id="GIC85863.1"/>
    </source>
</evidence>
<dbReference type="GeneID" id="66989179"/>
<dbReference type="Gene3D" id="2.160.20.10">
    <property type="entry name" value="Single-stranded right-handed beta-helix, Pectin lyase-like"/>
    <property type="match status" value="1"/>
</dbReference>
<comment type="subcellular location">
    <subcellularLocation>
        <location evidence="1">Secreted</location>
    </subcellularLocation>
</comment>
<dbReference type="GO" id="GO:0005576">
    <property type="term" value="C:extracellular region"/>
    <property type="evidence" value="ECO:0007669"/>
    <property type="project" value="UniProtKB-SubCell"/>
</dbReference>
<dbReference type="Pfam" id="PF12708">
    <property type="entry name" value="Pect-lyase_RHGA_epim"/>
    <property type="match status" value="1"/>
</dbReference>
<protein>
    <recommendedName>
        <fullName evidence="4">Rhodanese domain-containing protein</fullName>
    </recommendedName>
</protein>
<reference evidence="5" key="1">
    <citation type="journal article" date="2015" name="Genome Announc.">
        <title>Draft Genome Sequence of the Pathogenic Filamentous Fungus Aspergillus udagawae Strain IFM 46973T.</title>
        <authorList>
            <person name="Kusuya Y."/>
            <person name="Takahashi-Nakaguchi A."/>
            <person name="Takahashi H."/>
            <person name="Yaguchi T."/>
        </authorList>
    </citation>
    <scope>NUCLEOTIDE SEQUENCE</scope>
    <source>
        <strain evidence="5">IFM 46973</strain>
    </source>
</reference>
<dbReference type="InterPro" id="IPR011050">
    <property type="entry name" value="Pectin_lyase_fold/virulence"/>
</dbReference>
<keyword evidence="2" id="KW-0964">Secreted</keyword>
<proteinExistence type="predicted"/>
<name>A0A8E0QK66_9EURO</name>
<dbReference type="Proteomes" id="UP000036893">
    <property type="component" value="Unassembled WGS sequence"/>
</dbReference>
<keyword evidence="3" id="KW-0732">Signal</keyword>
<dbReference type="InterPro" id="IPR024535">
    <property type="entry name" value="RHGA/B-epi-like_pectate_lyase"/>
</dbReference>
<evidence type="ECO:0000259" key="4">
    <source>
        <dbReference type="PROSITE" id="PS50206"/>
    </source>
</evidence>
<evidence type="ECO:0000313" key="6">
    <source>
        <dbReference type="Proteomes" id="UP000036893"/>
    </source>
</evidence>
<gene>
    <name evidence="5" type="ORF">Aud_001703</name>
</gene>
<dbReference type="PROSITE" id="PS50206">
    <property type="entry name" value="RHODANESE_3"/>
    <property type="match status" value="1"/>
</dbReference>
<dbReference type="RefSeq" id="XP_043143129.1">
    <property type="nucleotide sequence ID" value="XM_043287194.1"/>
</dbReference>
<dbReference type="AlphaFoldDB" id="A0A8E0QK66"/>
<dbReference type="SUPFAM" id="SSF51126">
    <property type="entry name" value="Pectin lyase-like"/>
    <property type="match status" value="1"/>
</dbReference>
<evidence type="ECO:0000256" key="2">
    <source>
        <dbReference type="ARBA" id="ARBA00022525"/>
    </source>
</evidence>
<organism evidence="5 6">
    <name type="scientific">Aspergillus udagawae</name>
    <dbReference type="NCBI Taxonomy" id="91492"/>
    <lineage>
        <taxon>Eukaryota</taxon>
        <taxon>Fungi</taxon>
        <taxon>Dikarya</taxon>
        <taxon>Ascomycota</taxon>
        <taxon>Pezizomycotina</taxon>
        <taxon>Eurotiomycetes</taxon>
        <taxon>Eurotiomycetidae</taxon>
        <taxon>Eurotiales</taxon>
        <taxon>Aspergillaceae</taxon>
        <taxon>Aspergillus</taxon>
        <taxon>Aspergillus subgen. Fumigati</taxon>
    </lineage>
</organism>
<dbReference type="PANTHER" id="PTHR33928:SF2">
    <property type="entry name" value="PECTATE LYASE SUPERFAMILY PROTEIN DOMAIN-CONTAINING PROTEIN-RELATED"/>
    <property type="match status" value="1"/>
</dbReference>
<reference evidence="5" key="2">
    <citation type="submission" date="2021-01" db="EMBL/GenBank/DDBJ databases">
        <title>Pan-genome distribution and transcriptional activeness of fungal secondary metabolism genes in Aspergillus section Fumigati.</title>
        <authorList>
            <person name="Takahashi H."/>
            <person name="Umemura M."/>
            <person name="Ninomiya A."/>
            <person name="Kusuya Y."/>
            <person name="Urayama S."/>
            <person name="Shimizu M."/>
            <person name="Watanabe A."/>
            <person name="Kamei K."/>
            <person name="Yaguchi T."/>
            <person name="Hagiwara D."/>
        </authorList>
    </citation>
    <scope>NUCLEOTIDE SEQUENCE</scope>
    <source>
        <strain evidence="5">IFM 46973</strain>
    </source>
</reference>
<sequence>MFNGVPRELGVRGPHLWRRHLLPGSTDALYFNSWVSGYRFLPDGSAGKSNGFINPAPNKPSLLLAGSGAFFRKPKRQYVGVTPVVATDHGISNDGTGDQARAINELLSSYLGSVIFFPAGVYLVESTVHIPIGSKIIGSGWSQIMGTGSAFEDESNPTVVVRVGQKGDQGMVEITDMLFTVKGSTAGAVLMEWNVHESTQGSAAMWESHFRVSGANGSNLGLADRLIGGDAVNKKCMGASMLMHITSYASGYFENVWAWVADHDLDSPLNALATESPAGVPLNVQTDISVYVGRGILIESQGPTWLYGTASEHAQIKKIYMGHMQTETPYYQPKPNALSPYTANTYFLSDPTYKDCSDDLCRGAWALRLLNSTDVFIYSAGFYSWFQAYDESCVSVEHCQQSLIQTNYAKGLWMYNIFTKGNVEVVSPEGGLPALLFNDTTRNGFTSEIAAWLSLSTGGGDIGSDGDDSGEVYIDPVIWSEPDDGRNISCYPPCTYVLPPTTLPTPRTFVYPTLVTGIGVGYEVPTYYVYMGSTTTTTTITLL</sequence>
<feature type="domain" description="Rhodanese" evidence="4">
    <location>
        <begin position="361"/>
        <end position="394"/>
    </location>
</feature>
<dbReference type="EMBL" id="BBXM02000001">
    <property type="protein sequence ID" value="GIC85863.1"/>
    <property type="molecule type" value="Genomic_DNA"/>
</dbReference>